<proteinExistence type="predicted"/>
<dbReference type="RefSeq" id="WP_123041386.1">
    <property type="nucleotide sequence ID" value="NZ_CP033433.1"/>
</dbReference>
<gene>
    <name evidence="3" type="ORF">EAV92_12435</name>
</gene>
<dbReference type="Proteomes" id="UP000269097">
    <property type="component" value="Chromosome"/>
</dbReference>
<evidence type="ECO:0000313" key="4">
    <source>
        <dbReference type="Proteomes" id="UP000269097"/>
    </source>
</evidence>
<keyword evidence="4" id="KW-1185">Reference proteome</keyword>
<feature type="coiled-coil region" evidence="1">
    <location>
        <begin position="37"/>
        <end position="96"/>
    </location>
</feature>
<dbReference type="AlphaFoldDB" id="A0A3G3JYI4"/>
<dbReference type="KEGG" id="coh:EAV92_12435"/>
<sequence length="459" mass="53768">MGIADIFKIGKMKSEIGALKNDKEMLQSLLTPEHKEIYQLKKIIDNLSTQKEELSRNILISERSFEEKKNQFAISLSELDRECQLKKNQLLVLDEQIMLESFSHYIPKYELTSSSEFKHALDIVREKQKNLIKDGSACTGSTTWTVNNSAAEGRRMVNDMIKLVLRSFNNECDSCVENVKFNNIQTFEKRINASFDALNKLGRIMKVTLSDQYKALKLQELYLAHEYQLKKQEEKEEQKQIREQMREEARLQREIEEARKTVDKEKRHFQNALQKTIKQLESCTSDEERVLLQNKIEEFEHNLGEIERQLKDIDYREANQRAGYVYVISNIGAFGENIYKIGMTRRLDPYDRVFELGDASVPFNFDVHAMIFSEDAPKLEAALHREFDSRRLNAINRKREFFNVSLDEIEEVIKRNHDKTIEFIRTADAEQYRETLVLRNNHTMTDALVSSKEVAVTNE</sequence>
<feature type="coiled-coil region" evidence="1">
    <location>
        <begin position="224"/>
        <end position="316"/>
    </location>
</feature>
<dbReference type="InterPro" id="IPR025280">
    <property type="entry name" value="SNIPE"/>
</dbReference>
<dbReference type="EMBL" id="CP033433">
    <property type="protein sequence ID" value="AYQ73304.1"/>
    <property type="molecule type" value="Genomic_DNA"/>
</dbReference>
<evidence type="ECO:0000259" key="2">
    <source>
        <dbReference type="SMART" id="SM00974"/>
    </source>
</evidence>
<organism evidence="3 4">
    <name type="scientific">Cohnella candidum</name>
    <dbReference type="NCBI Taxonomy" id="2674991"/>
    <lineage>
        <taxon>Bacteria</taxon>
        <taxon>Bacillati</taxon>
        <taxon>Bacillota</taxon>
        <taxon>Bacilli</taxon>
        <taxon>Bacillales</taxon>
        <taxon>Paenibacillaceae</taxon>
        <taxon>Cohnella</taxon>
    </lineage>
</organism>
<keyword evidence="1" id="KW-0175">Coiled coil</keyword>
<evidence type="ECO:0000256" key="1">
    <source>
        <dbReference type="SAM" id="Coils"/>
    </source>
</evidence>
<dbReference type="Pfam" id="PF13455">
    <property type="entry name" value="MUG113"/>
    <property type="match status" value="1"/>
</dbReference>
<feature type="domain" description="Bacteriophage T5 Orf172 DNA-binding" evidence="2">
    <location>
        <begin position="333"/>
        <end position="416"/>
    </location>
</feature>
<protein>
    <submittedName>
        <fullName evidence="3">DUF4041 domain-containing protein</fullName>
    </submittedName>
</protein>
<evidence type="ECO:0000313" key="3">
    <source>
        <dbReference type="EMBL" id="AYQ73304.1"/>
    </source>
</evidence>
<dbReference type="SMART" id="SM00974">
    <property type="entry name" value="T5orf172"/>
    <property type="match status" value="1"/>
</dbReference>
<dbReference type="Pfam" id="PF13250">
    <property type="entry name" value="SNIPE"/>
    <property type="match status" value="1"/>
</dbReference>
<reference evidence="3 4" key="1">
    <citation type="submission" date="2018-10" db="EMBL/GenBank/DDBJ databases">
        <title>Genome Sequence of Cohnella sp.</title>
        <authorList>
            <person name="Srinivasan S."/>
            <person name="Kim M.K."/>
        </authorList>
    </citation>
    <scope>NUCLEOTIDE SEQUENCE [LARGE SCALE GENOMIC DNA]</scope>
    <source>
        <strain evidence="3 4">18JY8-7</strain>
    </source>
</reference>
<accession>A0A3G3JYI4</accession>
<dbReference type="InterPro" id="IPR018306">
    <property type="entry name" value="Phage_T5_Orf172_DNA-bd"/>
</dbReference>
<name>A0A3G3JYI4_9BACL</name>